<gene>
    <name evidence="2" type="ORF">CYMTET_40623</name>
</gene>
<comment type="caution">
    <text evidence="2">The sequence shown here is derived from an EMBL/GenBank/DDBJ whole genome shotgun (WGS) entry which is preliminary data.</text>
</comment>
<proteinExistence type="predicted"/>
<dbReference type="EMBL" id="LGRX02026991">
    <property type="protein sequence ID" value="KAK3249976.1"/>
    <property type="molecule type" value="Genomic_DNA"/>
</dbReference>
<accession>A0AAE0C7P3</accession>
<sequence length="164" mass="17435">MEEKVVGCGAPPFGLRPHYVLLACFIGLLDFGIAGVAAGFAGGEIDGIDNNNTIYNSVTTETPVMCVGHVSIYSGFDTLSLVVQDRLLQVVGSALAVGDPAVTGGGTAAAASEYAWWYVHQRRALASLEVHWQTAGVRIYFDHGNVFNGLHTVCRAQFGNSVFR</sequence>
<dbReference type="Proteomes" id="UP001190700">
    <property type="component" value="Unassembled WGS sequence"/>
</dbReference>
<reference evidence="2 3" key="1">
    <citation type="journal article" date="2015" name="Genome Biol. Evol.">
        <title>Comparative Genomics of a Bacterivorous Green Alga Reveals Evolutionary Causalities and Consequences of Phago-Mixotrophic Mode of Nutrition.</title>
        <authorList>
            <person name="Burns J.A."/>
            <person name="Paasch A."/>
            <person name="Narechania A."/>
            <person name="Kim E."/>
        </authorList>
    </citation>
    <scope>NUCLEOTIDE SEQUENCE [LARGE SCALE GENOMIC DNA]</scope>
    <source>
        <strain evidence="2 3">PLY_AMNH</strain>
    </source>
</reference>
<evidence type="ECO:0000313" key="3">
    <source>
        <dbReference type="Proteomes" id="UP001190700"/>
    </source>
</evidence>
<evidence type="ECO:0000313" key="2">
    <source>
        <dbReference type="EMBL" id="KAK3249976.1"/>
    </source>
</evidence>
<keyword evidence="3" id="KW-1185">Reference proteome</keyword>
<feature type="transmembrane region" description="Helical" evidence="1">
    <location>
        <begin position="20"/>
        <end position="41"/>
    </location>
</feature>
<name>A0AAE0C7P3_9CHLO</name>
<keyword evidence="1" id="KW-0812">Transmembrane</keyword>
<evidence type="ECO:0000256" key="1">
    <source>
        <dbReference type="SAM" id="Phobius"/>
    </source>
</evidence>
<keyword evidence="1" id="KW-1133">Transmembrane helix</keyword>
<keyword evidence="1" id="KW-0472">Membrane</keyword>
<dbReference type="AlphaFoldDB" id="A0AAE0C7P3"/>
<organism evidence="2 3">
    <name type="scientific">Cymbomonas tetramitiformis</name>
    <dbReference type="NCBI Taxonomy" id="36881"/>
    <lineage>
        <taxon>Eukaryota</taxon>
        <taxon>Viridiplantae</taxon>
        <taxon>Chlorophyta</taxon>
        <taxon>Pyramimonadophyceae</taxon>
        <taxon>Pyramimonadales</taxon>
        <taxon>Pyramimonadaceae</taxon>
        <taxon>Cymbomonas</taxon>
    </lineage>
</organism>
<protein>
    <submittedName>
        <fullName evidence="2">Uncharacterized protein</fullName>
    </submittedName>
</protein>